<evidence type="ECO:0000313" key="1">
    <source>
        <dbReference type="EMBL" id="MBV7377619.1"/>
    </source>
</evidence>
<evidence type="ECO:0000313" key="2">
    <source>
        <dbReference type="Proteomes" id="UP000756530"/>
    </source>
</evidence>
<name>A0ABS6SXC6_9RHOB</name>
<comment type="caution">
    <text evidence="1">The sequence shown here is derived from an EMBL/GenBank/DDBJ whole genome shotgun (WGS) entry which is preliminary data.</text>
</comment>
<sequence length="65" mass="7669">MEDGKDITGIENLFEFYRHWPELRNAMLDLANSDRLREFERTILKSMIATVDRVGPNDLHHDVEP</sequence>
<dbReference type="Proteomes" id="UP000756530">
    <property type="component" value="Unassembled WGS sequence"/>
</dbReference>
<proteinExistence type="predicted"/>
<keyword evidence="2" id="KW-1185">Reference proteome</keyword>
<dbReference type="EMBL" id="JAHUZE010000001">
    <property type="protein sequence ID" value="MBV7377619.1"/>
    <property type="molecule type" value="Genomic_DNA"/>
</dbReference>
<dbReference type="RefSeq" id="WP_218390496.1">
    <property type="nucleotide sequence ID" value="NZ_JAHUZE010000001.1"/>
</dbReference>
<protein>
    <submittedName>
        <fullName evidence="1">Uncharacterized protein</fullName>
    </submittedName>
</protein>
<reference evidence="1 2" key="1">
    <citation type="submission" date="2021-05" db="EMBL/GenBank/DDBJ databases">
        <title>Culturable bacteria isolated from Daya Bay.</title>
        <authorList>
            <person name="Zheng W."/>
            <person name="Yu S."/>
            <person name="Huang Y."/>
        </authorList>
    </citation>
    <scope>NUCLEOTIDE SEQUENCE [LARGE SCALE GENOMIC DNA]</scope>
    <source>
        <strain evidence="1 2">DP4N28-5</strain>
    </source>
</reference>
<gene>
    <name evidence="1" type="ORF">KJP28_01695</name>
</gene>
<organism evidence="1 2">
    <name type="scientific">Maritimibacter dapengensis</name>
    <dbReference type="NCBI Taxonomy" id="2836868"/>
    <lineage>
        <taxon>Bacteria</taxon>
        <taxon>Pseudomonadati</taxon>
        <taxon>Pseudomonadota</taxon>
        <taxon>Alphaproteobacteria</taxon>
        <taxon>Rhodobacterales</taxon>
        <taxon>Roseobacteraceae</taxon>
        <taxon>Maritimibacter</taxon>
    </lineage>
</organism>
<accession>A0ABS6SXC6</accession>